<dbReference type="InterPro" id="IPR015943">
    <property type="entry name" value="WD40/YVTN_repeat-like_dom_sf"/>
</dbReference>
<dbReference type="Proteomes" id="UP001140094">
    <property type="component" value="Unassembled WGS sequence"/>
</dbReference>
<accession>A0A9W8I331</accession>
<dbReference type="GO" id="GO:0030674">
    <property type="term" value="F:protein-macromolecule adaptor activity"/>
    <property type="evidence" value="ECO:0007669"/>
    <property type="project" value="TreeGrafter"/>
</dbReference>
<feature type="repeat" description="WD" evidence="4">
    <location>
        <begin position="1171"/>
        <end position="1212"/>
    </location>
</feature>
<comment type="caution">
    <text evidence="6">The sequence shown here is derived from an EMBL/GenBank/DDBJ whole genome shotgun (WGS) entry which is preliminary data.</text>
</comment>
<evidence type="ECO:0000256" key="3">
    <source>
        <dbReference type="ARBA" id="ARBA00022737"/>
    </source>
</evidence>
<dbReference type="Gene3D" id="2.130.10.10">
    <property type="entry name" value="YVTN repeat-like/Quinoprotein amine dehydrogenase"/>
    <property type="match status" value="1"/>
</dbReference>
<keyword evidence="2 4" id="KW-0853">WD repeat</keyword>
<dbReference type="Gene3D" id="1.25.10.10">
    <property type="entry name" value="Leucine-rich Repeat Variant"/>
    <property type="match status" value="2"/>
</dbReference>
<feature type="region of interest" description="Disordered" evidence="5">
    <location>
        <begin position="109"/>
        <end position="129"/>
    </location>
</feature>
<dbReference type="PROSITE" id="PS50082">
    <property type="entry name" value="WD_REPEATS_2"/>
    <property type="match status" value="2"/>
</dbReference>
<dbReference type="PANTHER" id="PTHR12848:SF16">
    <property type="entry name" value="REGULATORY-ASSOCIATED PROTEIN OF MTOR"/>
    <property type="match status" value="1"/>
</dbReference>
<dbReference type="EMBL" id="JANBUO010000299">
    <property type="protein sequence ID" value="KAJ2805338.1"/>
    <property type="molecule type" value="Genomic_DNA"/>
</dbReference>
<dbReference type="GO" id="GO:0010506">
    <property type="term" value="P:regulation of autophagy"/>
    <property type="evidence" value="ECO:0007669"/>
    <property type="project" value="TreeGrafter"/>
</dbReference>
<dbReference type="InterPro" id="IPR011989">
    <property type="entry name" value="ARM-like"/>
</dbReference>
<dbReference type="OrthoDB" id="10262360at2759"/>
<dbReference type="GO" id="GO:0030307">
    <property type="term" value="P:positive regulation of cell growth"/>
    <property type="evidence" value="ECO:0007669"/>
    <property type="project" value="TreeGrafter"/>
</dbReference>
<feature type="compositionally biased region" description="Polar residues" evidence="5">
    <location>
        <begin position="679"/>
        <end position="698"/>
    </location>
</feature>
<proteinExistence type="inferred from homology"/>
<feature type="region of interest" description="Disordered" evidence="5">
    <location>
        <begin position="679"/>
        <end position="759"/>
    </location>
</feature>
<reference evidence="6" key="1">
    <citation type="submission" date="2022-07" db="EMBL/GenBank/DDBJ databases">
        <title>Phylogenomic reconstructions and comparative analyses of Kickxellomycotina fungi.</title>
        <authorList>
            <person name="Reynolds N.K."/>
            <person name="Stajich J.E."/>
            <person name="Barry K."/>
            <person name="Grigoriev I.V."/>
            <person name="Crous P."/>
            <person name="Smith M.E."/>
        </authorList>
    </citation>
    <scope>NUCLEOTIDE SEQUENCE</scope>
    <source>
        <strain evidence="6">NRRL 1565</strain>
    </source>
</reference>
<dbReference type="InterPro" id="IPR019775">
    <property type="entry name" value="WD40_repeat_CS"/>
</dbReference>
<evidence type="ECO:0000256" key="2">
    <source>
        <dbReference type="ARBA" id="ARBA00022574"/>
    </source>
</evidence>
<feature type="compositionally biased region" description="Polar residues" evidence="5">
    <location>
        <begin position="707"/>
        <end position="732"/>
    </location>
</feature>
<feature type="compositionally biased region" description="Polar residues" evidence="5">
    <location>
        <begin position="739"/>
        <end position="759"/>
    </location>
</feature>
<feature type="repeat" description="WD" evidence="4">
    <location>
        <begin position="1092"/>
        <end position="1122"/>
    </location>
</feature>
<feature type="compositionally biased region" description="Polar residues" evidence="5">
    <location>
        <begin position="452"/>
        <end position="471"/>
    </location>
</feature>
<dbReference type="PANTHER" id="PTHR12848">
    <property type="entry name" value="REGULATORY-ASSOCIATED PROTEIN OF MTOR"/>
    <property type="match status" value="1"/>
</dbReference>
<protein>
    <submittedName>
        <fullName evidence="6">Target of rapamycin complex 1 subunit kog1</fullName>
    </submittedName>
</protein>
<dbReference type="InterPro" id="IPR036322">
    <property type="entry name" value="WD40_repeat_dom_sf"/>
</dbReference>
<dbReference type="SMART" id="SM00320">
    <property type="entry name" value="WD40"/>
    <property type="match status" value="6"/>
</dbReference>
<dbReference type="GO" id="GO:0031931">
    <property type="term" value="C:TORC1 complex"/>
    <property type="evidence" value="ECO:0007669"/>
    <property type="project" value="InterPro"/>
</dbReference>
<dbReference type="PRINTS" id="PR01547">
    <property type="entry name" value="YEAST176DUF"/>
</dbReference>
<evidence type="ECO:0000313" key="6">
    <source>
        <dbReference type="EMBL" id="KAJ2805338.1"/>
    </source>
</evidence>
<dbReference type="InterPro" id="IPR001680">
    <property type="entry name" value="WD40_rpt"/>
</dbReference>
<dbReference type="GO" id="GO:0031929">
    <property type="term" value="P:TOR signaling"/>
    <property type="evidence" value="ECO:0007669"/>
    <property type="project" value="InterPro"/>
</dbReference>
<keyword evidence="3" id="KW-0677">Repeat</keyword>
<keyword evidence="7" id="KW-1185">Reference proteome</keyword>
<feature type="region of interest" description="Disordered" evidence="5">
    <location>
        <begin position="452"/>
        <end position="476"/>
    </location>
</feature>
<evidence type="ECO:0000256" key="5">
    <source>
        <dbReference type="SAM" id="MobiDB-lite"/>
    </source>
</evidence>
<dbReference type="GO" id="GO:0009267">
    <property type="term" value="P:cellular response to starvation"/>
    <property type="evidence" value="ECO:0007669"/>
    <property type="project" value="TreeGrafter"/>
</dbReference>
<gene>
    <name evidence="6" type="primary">KOG1_1</name>
    <name evidence="6" type="ORF">H4R20_002131</name>
</gene>
<dbReference type="InterPro" id="IPR004083">
    <property type="entry name" value="Raptor"/>
</dbReference>
<feature type="compositionally biased region" description="Low complexity" evidence="5">
    <location>
        <begin position="176"/>
        <end position="185"/>
    </location>
</feature>
<dbReference type="SUPFAM" id="SSF50978">
    <property type="entry name" value="WD40 repeat-like"/>
    <property type="match status" value="1"/>
</dbReference>
<evidence type="ECO:0000256" key="4">
    <source>
        <dbReference type="PROSITE-ProRule" id="PRU00221"/>
    </source>
</evidence>
<organism evidence="6 7">
    <name type="scientific">Coemansia guatemalensis</name>
    <dbReference type="NCBI Taxonomy" id="2761395"/>
    <lineage>
        <taxon>Eukaryota</taxon>
        <taxon>Fungi</taxon>
        <taxon>Fungi incertae sedis</taxon>
        <taxon>Zoopagomycota</taxon>
        <taxon>Kickxellomycotina</taxon>
        <taxon>Kickxellomycetes</taxon>
        <taxon>Kickxellales</taxon>
        <taxon>Kickxellaceae</taxon>
        <taxon>Coemansia</taxon>
    </lineage>
</organism>
<comment type="similarity">
    <text evidence="1">Belongs to the WD repeat RAPTOR family.</text>
</comment>
<dbReference type="GO" id="GO:0071230">
    <property type="term" value="P:cellular response to amino acid stimulus"/>
    <property type="evidence" value="ECO:0007669"/>
    <property type="project" value="TreeGrafter"/>
</dbReference>
<evidence type="ECO:0000256" key="1">
    <source>
        <dbReference type="ARBA" id="ARBA00009257"/>
    </source>
</evidence>
<dbReference type="PROSITE" id="PS00678">
    <property type="entry name" value="WD_REPEATS_1"/>
    <property type="match status" value="1"/>
</dbReference>
<dbReference type="SUPFAM" id="SSF48371">
    <property type="entry name" value="ARM repeat"/>
    <property type="match status" value="1"/>
</dbReference>
<dbReference type="InterPro" id="IPR016024">
    <property type="entry name" value="ARM-type_fold"/>
</dbReference>
<name>A0A9W8I331_9FUNG</name>
<evidence type="ECO:0000313" key="7">
    <source>
        <dbReference type="Proteomes" id="UP001140094"/>
    </source>
</evidence>
<dbReference type="GO" id="GO:0005737">
    <property type="term" value="C:cytoplasm"/>
    <property type="evidence" value="ECO:0007669"/>
    <property type="project" value="TreeGrafter"/>
</dbReference>
<sequence length="1314" mass="145495">MGELNWIITTITDTIAWDTLPHDQFNRLFRGDVAVASLYRNFMIADRIMRFYDVHPQCSPTIPSTHKHPLWDNLDMEIELCLAQLPRLLEEDERKADLEKTVRRNEQYRRVRANRRKQRDSTSTTTASDILDGIDPLNFEAPQRIRLKIASTFGPWSSRSSEGRSARLNSGKNDFDSSSDSGSDSDGAEEITRTELLCASIVGYTPSSFFVHQLRAFDMWLQHTAVAVSQFVTKHGPEDFPPALCTEAPPNIEPPLELPAILQMLLSRKYCINALILLYRFTNLGPWAVGMVTAVGVYSYLTRLLNSRTPEVREVLTLVWARLIAVDTTLQPMLLKSHGFEHFIAYLGNHVHLQLDPVSEKTRMRDNVLAAGAFTLTIMCKDTPEVQKTCFHKHLLDYLLTYLHQPDNGTNERATFRVWILMCLAELWKGYPQAKLLAITYATNWAKPRQQQSAQQFSGNFDSNNESSDTPGASRPFEEILESGINGQSPGSQNAQDLLVQMALHRLPMVRAAAIRAIGTLIEDLPQLESSLGGLATTSSIERRVYAVLLHATSDGSPMVRREAVCVIGSSVFGTYIPLTIEAVARVVDKEKQKYCKKPSQKTAATFGNEKANELLVRKVRLDLLVKLYKALLELSTDAHIDVSQLAREVCDTLMQLYSHSGAFIEAGSSLDEVFQQLNTTPSSSRRQSLPGHIQTTGLGEPLPGNRTESMSDSQDSSGVGSMTNDESSWHSISMFPRNRSTNQSSLGKSTQSRTLSETSTAITMSPALIRSTSPVRMNTVDQNLQLPPVPLQAPRSAKFENANEEEHVDTQKRRVEIEQAWQEWCRNELRENICESTFLDWAGAHFTEFDISLFANVNGPLQGSSALVESRERNRRVDRMESSARAMGAQAGSMKWMDVRAVASNRDTASTALLHPLEPHAIVASNKGTISVYDWELAAQVGQYSIGPRGNYGEASSISSLHLVNPLGHSKLLVGTRDGKVRIFASHVPDFDPSESGAQTPVFPQPRLVTAFTALPWASLGAGIASPIQPLQGMTLAQNMRLKAHQSQQQQPILPYQQALTPPPLSASDSSFIFAGARIPGEPEGCGLVTAWNQRSGVLFAGGNDKEVRVWDMATEMCIEEIPVASMGGITCISQDGVSGNLFAVGNANGLVRVMDRRLDARSGAVASWREHYPDAIRIVFMRPGQAEVVSAGNNGNLKYWDLRHHESVYTLVDTHTDRPLEHMVAHENAPVIMTSSDATVKLWSQRGKNIGVVSATKQPYSSLKKYVKSLAGYSNKPKYDKICATVMHTYLPMALMVTDNGSVSCIRPTKSD</sequence>
<feature type="region of interest" description="Disordered" evidence="5">
    <location>
        <begin position="155"/>
        <end position="188"/>
    </location>
</feature>